<feature type="compositionally biased region" description="Basic and acidic residues" evidence="1">
    <location>
        <begin position="513"/>
        <end position="524"/>
    </location>
</feature>
<comment type="caution">
    <text evidence="2">The sequence shown here is derived from an EMBL/GenBank/DDBJ whole genome shotgun (WGS) entry which is preliminary data.</text>
</comment>
<name>A0A397J5N7_9GLOM</name>
<feature type="region of interest" description="Disordered" evidence="1">
    <location>
        <begin position="697"/>
        <end position="722"/>
    </location>
</feature>
<sequence>MLQNLFGKSNTKHGFKWIEVWRNETRNQFSVVLKEIQTNEFSGRNFTHNTVIENLVEFPSNTLIHPFDSGFPENNKLIHEKKNEIFLISLTCVDGNTMNQTVSIISAADIVLDSVRNSLLIPYISSYRNHKTTINELEQVFTLRADDLGISIPSVAINKEKESVNESDYSSENSRDSFSSEETHDSLEIPADHTDDHFKLYEEKNTNPLENSDLIIKPFCEPKPIFALPIDTQQIIGDKSVDNDTQDNAASRKFISVPTEACDSGKKTCPRISSNPSTPKHKRNRSIKRYIYSSQDSGQSDPKLIADTDLSSPSPINPQPLKRNKRAASSPLHPLIRSNIGAPVNNINSESGKIWDNAEIISHESHDKKPLNHGKDSHGNSREPLLTDNNHNNETLTSLNDIDNKNNKLIHEKKNEIFLISLTCVDGNTMNQTVSIISAADIVLDSVRNSLLIPYISSYRNHKTTINELEQVFTLRADDLGISIPSVAINKEKESVNESDYSSENSRDSFSSEETHDSLEIPADHTDDHFKLYEEKNTNPLENSDLIIKPFCEPKPIFALPIDTQQIIGDKSVDNDTQDNAASRKFISVPTEACDSGKKTCPRISSNPSTPKHKRNRSIKRYIYSSQDSGQSDPKLIADTDLSSPSPINPQPLKRNKRAASSPLHPLIRSNIGAPVNNINSESGKIWDNAEIISHESHDKKPLNHGKDSHGNSREPLLTDNNHNNETLTSLNDIDNSNNINNNLPDSNILELGEAVIPDKEDYTYMSIGQSSPLFLPKENIKEPFSSFTFNQDYPFKEEIYNELETFSNTLSSPDLFASYIINLQYIEPPVQITPLFIFDKFLKNDRNVFRNLKSSYRNYLQYHRKSSFLQQYDAAIHKIFSMYRNKQSVIDIPGEKEEELISGLHLHYVWEYLIKLVLPTGYSPKYNNQIKFIITILKILNEQLDLENVFSILQQKYLESKPPLNSHLEGLVRILRRNLNRFSSIQYKELDIIDETVKQYQAGKRVNNIFNKSSSFDKSKVYQDKGKHTVDDSVKSQMEGISYDTSTTQQSSHSENFDLFKDNIPSYPCIDKSVVEEDTLTQQLKQFMNSMHNVETFVDYILKLKDIKFPKLSLPKSIQSFLLSGKSFFKSFRSFNKPEHQISFESSLNEAINNYIQTTGSSSCSKIVKLTGLNFPN</sequence>
<feature type="compositionally biased region" description="Polar residues" evidence="1">
    <location>
        <begin position="387"/>
        <end position="399"/>
    </location>
</feature>
<feature type="compositionally biased region" description="Basic and acidic residues" evidence="1">
    <location>
        <begin position="181"/>
        <end position="192"/>
    </location>
</feature>
<feature type="region of interest" description="Disordered" evidence="1">
    <location>
        <begin position="493"/>
        <end position="524"/>
    </location>
</feature>
<feature type="compositionally biased region" description="Basic residues" evidence="1">
    <location>
        <begin position="611"/>
        <end position="620"/>
    </location>
</feature>
<evidence type="ECO:0000256" key="1">
    <source>
        <dbReference type="SAM" id="MobiDB-lite"/>
    </source>
</evidence>
<dbReference type="EMBL" id="PQFF01000090">
    <property type="protein sequence ID" value="RHZ83401.1"/>
    <property type="molecule type" value="Genomic_DNA"/>
</dbReference>
<feature type="region of interest" description="Disordered" evidence="1">
    <location>
        <begin position="365"/>
        <end position="399"/>
    </location>
</feature>
<evidence type="ECO:0000313" key="2">
    <source>
        <dbReference type="EMBL" id="RHZ83401.1"/>
    </source>
</evidence>
<dbReference type="AlphaFoldDB" id="A0A397J5N7"/>
<organism evidence="2 3">
    <name type="scientific">Diversispora epigaea</name>
    <dbReference type="NCBI Taxonomy" id="1348612"/>
    <lineage>
        <taxon>Eukaryota</taxon>
        <taxon>Fungi</taxon>
        <taxon>Fungi incertae sedis</taxon>
        <taxon>Mucoromycota</taxon>
        <taxon>Glomeromycotina</taxon>
        <taxon>Glomeromycetes</taxon>
        <taxon>Diversisporales</taxon>
        <taxon>Diversisporaceae</taxon>
        <taxon>Diversispora</taxon>
    </lineage>
</organism>
<accession>A0A397J5N7</accession>
<feature type="compositionally biased region" description="Basic and acidic residues" evidence="1">
    <location>
        <begin position="697"/>
        <end position="713"/>
    </location>
</feature>
<gene>
    <name evidence="2" type="ORF">Glove_95g51</name>
</gene>
<feature type="region of interest" description="Disordered" evidence="1">
    <location>
        <begin position="263"/>
        <end position="330"/>
    </location>
</feature>
<feature type="region of interest" description="Disordered" evidence="1">
    <location>
        <begin position="161"/>
        <end position="192"/>
    </location>
</feature>
<evidence type="ECO:0000313" key="3">
    <source>
        <dbReference type="Proteomes" id="UP000266861"/>
    </source>
</evidence>
<reference evidence="2 3" key="1">
    <citation type="submission" date="2018-08" db="EMBL/GenBank/DDBJ databases">
        <title>Genome and evolution of the arbuscular mycorrhizal fungus Diversispora epigaea (formerly Glomus versiforme) and its bacterial endosymbionts.</title>
        <authorList>
            <person name="Sun X."/>
            <person name="Fei Z."/>
            <person name="Harrison M."/>
        </authorList>
    </citation>
    <scope>NUCLEOTIDE SEQUENCE [LARGE SCALE GENOMIC DNA]</scope>
    <source>
        <strain evidence="2 3">IT104</strain>
    </source>
</reference>
<keyword evidence="3" id="KW-1185">Reference proteome</keyword>
<feature type="compositionally biased region" description="Basic and acidic residues" evidence="1">
    <location>
        <begin position="365"/>
        <end position="381"/>
    </location>
</feature>
<proteinExistence type="predicted"/>
<protein>
    <submittedName>
        <fullName evidence="2">Uncharacterized protein</fullName>
    </submittedName>
</protein>
<dbReference type="Proteomes" id="UP000266861">
    <property type="component" value="Unassembled WGS sequence"/>
</dbReference>
<feature type="region of interest" description="Disordered" evidence="1">
    <location>
        <begin position="593"/>
        <end position="662"/>
    </location>
</feature>
<feature type="compositionally biased region" description="Basic residues" evidence="1">
    <location>
        <begin position="279"/>
        <end position="288"/>
    </location>
</feature>